<dbReference type="InterPro" id="IPR021078">
    <property type="entry name" value="Membrane-integrating_Mistic"/>
</dbReference>
<dbReference type="Proteomes" id="UP001516662">
    <property type="component" value="Unassembled WGS sequence"/>
</dbReference>
<reference evidence="1 2" key="1">
    <citation type="submission" date="2020-10" db="EMBL/GenBank/DDBJ databases">
        <title>Bacillus sp. HD4P25, an endophyte from a halophyte.</title>
        <authorList>
            <person name="Sun J.-Q."/>
        </authorList>
    </citation>
    <scope>NUCLEOTIDE SEQUENCE [LARGE SCALE GENOMIC DNA]</scope>
    <source>
        <strain evidence="1 2">YIM 93174</strain>
    </source>
</reference>
<comment type="caution">
    <text evidence="1">The sequence shown here is derived from an EMBL/GenBank/DDBJ whole genome shotgun (WGS) entry which is preliminary data.</text>
</comment>
<protein>
    <submittedName>
        <fullName evidence="1">Atypical membrane-integrating protein (Mistic protein)</fullName>
    </submittedName>
</protein>
<organism evidence="1 2">
    <name type="scientific">Litchfieldia luteola</name>
    <dbReference type="NCBI Taxonomy" id="682179"/>
    <lineage>
        <taxon>Bacteria</taxon>
        <taxon>Bacillati</taxon>
        <taxon>Bacillota</taxon>
        <taxon>Bacilli</taxon>
        <taxon>Bacillales</taxon>
        <taxon>Bacillaceae</taxon>
        <taxon>Litchfieldia</taxon>
    </lineage>
</organism>
<dbReference type="Gene3D" id="1.10.220.90">
    <property type="entry name" value="Mistic"/>
    <property type="match status" value="1"/>
</dbReference>
<dbReference type="EMBL" id="JADCLJ010000009">
    <property type="protein sequence ID" value="MBE4907478.1"/>
    <property type="molecule type" value="Genomic_DNA"/>
</dbReference>
<evidence type="ECO:0000313" key="1">
    <source>
        <dbReference type="EMBL" id="MBE4907478.1"/>
    </source>
</evidence>
<evidence type="ECO:0000313" key="2">
    <source>
        <dbReference type="Proteomes" id="UP001516662"/>
    </source>
</evidence>
<sequence>MKLNEKEKQKLSESIDRMNEALDVFIEYYNESEEDKPLIEFEPEVIDAIEKAKSAYGEEETTKKINTIIKEVLSFIPKNEAE</sequence>
<proteinExistence type="predicted"/>
<dbReference type="RefSeq" id="WP_193534953.1">
    <property type="nucleotide sequence ID" value="NZ_JADCLJ010000009.1"/>
</dbReference>
<name>A0ABR9QG66_9BACI</name>
<dbReference type="Pfam" id="PF11458">
    <property type="entry name" value="Mistic"/>
    <property type="match status" value="1"/>
</dbReference>
<gene>
    <name evidence="1" type="ORF">IMZ08_05290</name>
</gene>
<keyword evidence="2" id="KW-1185">Reference proteome</keyword>
<dbReference type="InterPro" id="IPR038193">
    <property type="entry name" value="Mistic_sf"/>
</dbReference>
<accession>A0ABR9QG66</accession>